<evidence type="ECO:0000256" key="1">
    <source>
        <dbReference type="ARBA" id="ARBA00022598"/>
    </source>
</evidence>
<dbReference type="InterPro" id="IPR010141">
    <property type="entry name" value="FGAM_synthase"/>
</dbReference>
<keyword evidence="6" id="KW-0460">Magnesium</keyword>
<reference evidence="9 10" key="1">
    <citation type="submission" date="2023-04" db="EMBL/GenBank/DDBJ databases">
        <title>Fusibacter bizertensis strain WBS, isolated from littoral bottom sediments of the Arctic seas - biochemical and genomic analysis.</title>
        <authorList>
            <person name="Brioukhanov A.L."/>
        </authorList>
    </citation>
    <scope>NUCLEOTIDE SEQUENCE [LARGE SCALE GENOMIC DNA]</scope>
    <source>
        <strain evidence="9 10">WBS</strain>
    </source>
</reference>
<comment type="caution">
    <text evidence="9">The sequence shown here is derived from an EMBL/GenBank/DDBJ whole genome shotgun (WGS) entry which is preliminary data.</text>
</comment>
<dbReference type="Proteomes" id="UP001158045">
    <property type="component" value="Unassembled WGS sequence"/>
</dbReference>
<dbReference type="SMART" id="SM01211">
    <property type="entry name" value="GATase_5"/>
    <property type="match status" value="1"/>
</dbReference>
<dbReference type="SUPFAM" id="SSF52317">
    <property type="entry name" value="Class I glutamine amidotransferase-like"/>
    <property type="match status" value="1"/>
</dbReference>
<dbReference type="CDD" id="cd02204">
    <property type="entry name" value="PurL_repeat2"/>
    <property type="match status" value="1"/>
</dbReference>
<feature type="domain" description="PurM-like C-terminal" evidence="7">
    <location>
        <begin position="439"/>
        <end position="590"/>
    </location>
</feature>
<dbReference type="Pfam" id="PF18072">
    <property type="entry name" value="FGAR-AT_linker"/>
    <property type="match status" value="1"/>
</dbReference>
<dbReference type="NCBIfam" id="TIGR01857">
    <property type="entry name" value="FGAM-synthase"/>
    <property type="match status" value="1"/>
</dbReference>
<dbReference type="Pfam" id="PF13507">
    <property type="entry name" value="GATase_5"/>
    <property type="match status" value="1"/>
</dbReference>
<dbReference type="PANTHER" id="PTHR10099:SF1">
    <property type="entry name" value="PHOSPHORIBOSYLFORMYLGLYCINAMIDINE SYNTHASE"/>
    <property type="match status" value="1"/>
</dbReference>
<feature type="domain" description="Phosphoribosylformylglycinamidine synthase linker" evidence="8">
    <location>
        <begin position="178"/>
        <end position="226"/>
    </location>
</feature>
<keyword evidence="5" id="KW-0067">ATP-binding</keyword>
<accession>A0ABT6NEZ3</accession>
<dbReference type="EC" id="6.3.5.3" evidence="9"/>
<dbReference type="InterPro" id="IPR010918">
    <property type="entry name" value="PurM-like_C_dom"/>
</dbReference>
<keyword evidence="2" id="KW-0479">Metal-binding</keyword>
<evidence type="ECO:0000256" key="3">
    <source>
        <dbReference type="ARBA" id="ARBA00022741"/>
    </source>
</evidence>
<gene>
    <name evidence="9" type="ORF">QE109_12505</name>
</gene>
<dbReference type="PANTHER" id="PTHR10099">
    <property type="entry name" value="PHOSPHORIBOSYLFORMYLGLYCINAMIDINE SYNTHASE"/>
    <property type="match status" value="1"/>
</dbReference>
<name>A0ABT6NEZ3_9FIRM</name>
<dbReference type="SUPFAM" id="SSF55326">
    <property type="entry name" value="PurM N-terminal domain-like"/>
    <property type="match status" value="2"/>
</dbReference>
<dbReference type="PROSITE" id="PS51273">
    <property type="entry name" value="GATASE_TYPE_1"/>
    <property type="match status" value="1"/>
</dbReference>
<dbReference type="Gene3D" id="3.30.1330.10">
    <property type="entry name" value="PurM-like, N-terminal domain"/>
    <property type="match status" value="2"/>
</dbReference>
<keyword evidence="4" id="KW-0658">Purine biosynthesis</keyword>
<dbReference type="InterPro" id="IPR036676">
    <property type="entry name" value="PurM-like_C_sf"/>
</dbReference>
<keyword evidence="1 9" id="KW-0436">Ligase</keyword>
<evidence type="ECO:0000259" key="8">
    <source>
        <dbReference type="Pfam" id="PF18072"/>
    </source>
</evidence>
<dbReference type="InterPro" id="IPR036921">
    <property type="entry name" value="PurM-like_N_sf"/>
</dbReference>
<dbReference type="InterPro" id="IPR029062">
    <property type="entry name" value="Class_I_gatase-like"/>
</dbReference>
<evidence type="ECO:0000259" key="7">
    <source>
        <dbReference type="Pfam" id="PF02769"/>
    </source>
</evidence>
<dbReference type="Pfam" id="PF02769">
    <property type="entry name" value="AIRS_C"/>
    <property type="match status" value="1"/>
</dbReference>
<dbReference type="Gene3D" id="3.90.650.10">
    <property type="entry name" value="PurM-like C-terminal domain"/>
    <property type="match status" value="2"/>
</dbReference>
<evidence type="ECO:0000256" key="5">
    <source>
        <dbReference type="ARBA" id="ARBA00022840"/>
    </source>
</evidence>
<proteinExistence type="predicted"/>
<dbReference type="EMBL" id="JARYZI010000008">
    <property type="protein sequence ID" value="MDH8678973.1"/>
    <property type="molecule type" value="Genomic_DNA"/>
</dbReference>
<dbReference type="RefSeq" id="WP_281094868.1">
    <property type="nucleotide sequence ID" value="NZ_JARYZI010000008.1"/>
</dbReference>
<sequence length="1247" mass="136720">MVTRILVEKRSGFNVEAVALKEEIMRNLHIEGIKKLRIINCYDMEGVSEEALDQIINTILSEPNVDHVCKDGFELSQDEQAFRYGLLPGQYDQRADSAAQCIEIVTLHQRPEIQTSRIIVLEGNIEMEALENIKRFLINPVEAHEVTLDRPETLKMTGSAPDTVEIIAGFIDFDKKTLEEFRMSMGFAMTGADLEHVQNYFSQEKRNPTITELKVIDTYWSDHCRHTTFMTELEDIKIEEDTFTAPIKEALESYFKMRDDVYGETNRPLSLMDLATINMKSLRKNGKLDDLDVSDEINACSIKIDVDVDGNDEPWLLMFKNETHNHPTEIEPYGGAATCLGGAIRDPLSGRSYVYQSMRVTGAGNPFTPFEDTLEGKLPQKVITQKAAAGFSAYGNQIGLATGLVSEVYHDGFVAKRMEVGAVMGATPFINVVRETPVAGDLIVLIGGRTGRDGVGGATGSSKAHDEDSLLDCGAEVQKGNAPEERKIQRLFRNPALSTKIKKCNDFGAGGVSVAIGELADSLTIDLDKIPKKYEGLDGTELAISESQERMAIVINPSDLEFVTQACGVENLEATVVAKVSDDGRLVMTWHGKNILDLSRAFLDTNGVRAKNKVVIQAPSDKASFFKVEEIKAYDDYLLRQLSSLNVCSQKGLVERFDNTIGAGTVVMPFGGQYLHTPSQAMVAKLPVIGGETNTVSLMSYGYHPMVGNWSPFHGGVYAIVESLAKLVASGGDYKKARLSLQEYFEKLGSHPEKWGKPLAALLGASLAQSAFGTAAIGGKDSMSGTFKDLDVPPTLISFAVTYGKHQEIITPELKKTDSYIVLFDAKRDEHEMPDFETLKTAYDSILEGIKRGEIISAYAVGEGGVATALSKMAFGNKIGFSIDSDLGAKMFEANLGSLVLEVTGSSDQINSLSASQFNWIGRTTTQFEFILHGSKVDGDKALVSFISPMESVFPTVHGGKGKVEKVSCHERITHKPKITTLKPRVFIPVFPGTNCEYDTARAFEKAGAEVDTLVFRNLTPKDVNESVKAFAESIKKAQIIALPGGFSAGDEPEGSGKFIASVLRNPEIAEAVMTLLKQRDGLMLGICNGFQALVKLGLLPYGEIRSLQEDAPTLTFNKIGRHVARMANVRVSSVHSPWMADANVGEVYQTAFSHGEGRFFASDELVRQLIKKGQIATQYVDDEGNPTYDGHFNLNGSVEAIEGIFSEDGRIFGKMGHVERMGNGLYKNIYGEKEFDIFKSGVKYFK</sequence>
<evidence type="ECO:0000256" key="4">
    <source>
        <dbReference type="ARBA" id="ARBA00022755"/>
    </source>
</evidence>
<evidence type="ECO:0000256" key="2">
    <source>
        <dbReference type="ARBA" id="ARBA00022723"/>
    </source>
</evidence>
<keyword evidence="10" id="KW-1185">Reference proteome</keyword>
<evidence type="ECO:0000313" key="9">
    <source>
        <dbReference type="EMBL" id="MDH8678973.1"/>
    </source>
</evidence>
<evidence type="ECO:0000313" key="10">
    <source>
        <dbReference type="Proteomes" id="UP001158045"/>
    </source>
</evidence>
<protein>
    <submittedName>
        <fullName evidence="9">Phosphoribosylformylglycinamidine synthase</fullName>
        <ecNumber evidence="9">6.3.5.3</ecNumber>
    </submittedName>
</protein>
<dbReference type="CDD" id="cd02203">
    <property type="entry name" value="PurL_repeat1"/>
    <property type="match status" value="1"/>
</dbReference>
<keyword evidence="3" id="KW-0547">Nucleotide-binding</keyword>
<organism evidence="9 10">
    <name type="scientific">Fusibacter bizertensis</name>
    <dbReference type="NCBI Taxonomy" id="1488331"/>
    <lineage>
        <taxon>Bacteria</taxon>
        <taxon>Bacillati</taxon>
        <taxon>Bacillota</taxon>
        <taxon>Clostridia</taxon>
        <taxon>Eubacteriales</taxon>
        <taxon>Eubacteriales Family XII. Incertae Sedis</taxon>
        <taxon>Fusibacter</taxon>
    </lineage>
</organism>
<dbReference type="SUPFAM" id="SSF56042">
    <property type="entry name" value="PurM C-terminal domain-like"/>
    <property type="match status" value="2"/>
</dbReference>
<dbReference type="InterPro" id="IPR041609">
    <property type="entry name" value="PurL_linker"/>
</dbReference>
<dbReference type="Gene3D" id="3.40.50.880">
    <property type="match status" value="1"/>
</dbReference>
<dbReference type="GO" id="GO:0004642">
    <property type="term" value="F:phosphoribosylformylglycinamidine synthase activity"/>
    <property type="evidence" value="ECO:0007669"/>
    <property type="project" value="UniProtKB-EC"/>
</dbReference>
<evidence type="ECO:0000256" key="6">
    <source>
        <dbReference type="ARBA" id="ARBA00022842"/>
    </source>
</evidence>